<evidence type="ECO:0000313" key="7">
    <source>
        <dbReference type="EMBL" id="QHQ33673.1"/>
    </source>
</evidence>
<dbReference type="NCBIfam" id="TIGR00374">
    <property type="entry name" value="flippase-like domain"/>
    <property type="match status" value="1"/>
</dbReference>
<evidence type="ECO:0000256" key="6">
    <source>
        <dbReference type="SAM" id="Phobius"/>
    </source>
</evidence>
<evidence type="ECO:0000256" key="2">
    <source>
        <dbReference type="ARBA" id="ARBA00022475"/>
    </source>
</evidence>
<proteinExistence type="predicted"/>
<feature type="transmembrane region" description="Helical" evidence="6">
    <location>
        <begin position="302"/>
        <end position="320"/>
    </location>
</feature>
<feature type="transmembrane region" description="Helical" evidence="6">
    <location>
        <begin position="133"/>
        <end position="151"/>
    </location>
</feature>
<feature type="transmembrane region" description="Helical" evidence="6">
    <location>
        <begin position="16"/>
        <end position="36"/>
    </location>
</feature>
<evidence type="ECO:0000256" key="1">
    <source>
        <dbReference type="ARBA" id="ARBA00004651"/>
    </source>
</evidence>
<evidence type="ECO:0000313" key="8">
    <source>
        <dbReference type="Proteomes" id="UP000464495"/>
    </source>
</evidence>
<dbReference type="KEGG" id="amaq:GO499_00020"/>
<feature type="transmembrane region" description="Helical" evidence="6">
    <location>
        <begin position="246"/>
        <end position="265"/>
    </location>
</feature>
<protein>
    <submittedName>
        <fullName evidence="7">Flippase-like domain-containing protein</fullName>
    </submittedName>
</protein>
<dbReference type="InterPro" id="IPR022791">
    <property type="entry name" value="L-PG_synthase/AglD"/>
</dbReference>
<dbReference type="Proteomes" id="UP000464495">
    <property type="component" value="Chromosome"/>
</dbReference>
<name>A0A6P1SWF3_9RHOB</name>
<gene>
    <name evidence="7" type="ORF">GO499_00020</name>
</gene>
<dbReference type="Pfam" id="PF03706">
    <property type="entry name" value="LPG_synthase_TM"/>
    <property type="match status" value="1"/>
</dbReference>
<feature type="transmembrane region" description="Helical" evidence="6">
    <location>
        <begin position="42"/>
        <end position="66"/>
    </location>
</feature>
<evidence type="ECO:0000256" key="5">
    <source>
        <dbReference type="ARBA" id="ARBA00023136"/>
    </source>
</evidence>
<feature type="transmembrane region" description="Helical" evidence="6">
    <location>
        <begin position="163"/>
        <end position="186"/>
    </location>
</feature>
<accession>A0A6P1SWF3</accession>
<dbReference type="GO" id="GO:0005886">
    <property type="term" value="C:plasma membrane"/>
    <property type="evidence" value="ECO:0007669"/>
    <property type="project" value="UniProtKB-SubCell"/>
</dbReference>
<sequence>MALTADPSAELRRNRWIMFVLVAVVVGSLAALAAATGWEETWASLSALTSGQVAVLLALSLINYVLRGLRWFLYCRVVHVPVSLIQAFRHYFGGFAMTVTPGRLGELVRMRWINQETRFPYERAAPILLMDRAADLAAMGILLFLAFLLSAEVASASLLPVAAVSLVVALLLTRQSIAMAAITLFWRTVGRWPRLFARLRMAARTLGPFSHPYIVFPALAAGLLGWFCEGLALQYLLIWLGAEIDIWPAVGIFALAMITGGATGAPGGLGGAEAAMVGLLSLQGIPLEISVPATVIIRLTTLWFAIAIGVGVFPIATHFANKGQRLRET</sequence>
<keyword evidence="2" id="KW-1003">Cell membrane</keyword>
<dbReference type="PANTHER" id="PTHR39087:SF2">
    <property type="entry name" value="UPF0104 MEMBRANE PROTEIN MJ1595"/>
    <property type="match status" value="1"/>
</dbReference>
<dbReference type="RefSeq" id="WP_161860251.1">
    <property type="nucleotide sequence ID" value="NZ_CP046620.1"/>
</dbReference>
<evidence type="ECO:0000256" key="3">
    <source>
        <dbReference type="ARBA" id="ARBA00022692"/>
    </source>
</evidence>
<keyword evidence="8" id="KW-1185">Reference proteome</keyword>
<reference evidence="7 8" key="1">
    <citation type="submission" date="2019-12" db="EMBL/GenBank/DDBJ databases">
        <title>Complete genome sequence of Algicella marina strain 9Alg 56(T) isolated from the red alga Tichocarpus crinitus.</title>
        <authorList>
            <person name="Kim S.-G."/>
            <person name="Nedashkovskaya O.I."/>
        </authorList>
    </citation>
    <scope>NUCLEOTIDE SEQUENCE [LARGE SCALE GENOMIC DNA]</scope>
    <source>
        <strain evidence="7 8">9Alg 56</strain>
    </source>
</reference>
<keyword evidence="4 6" id="KW-1133">Transmembrane helix</keyword>
<keyword evidence="5 6" id="KW-0472">Membrane</keyword>
<organism evidence="7 8">
    <name type="scientific">Algicella marina</name>
    <dbReference type="NCBI Taxonomy" id="2683284"/>
    <lineage>
        <taxon>Bacteria</taxon>
        <taxon>Pseudomonadati</taxon>
        <taxon>Pseudomonadota</taxon>
        <taxon>Alphaproteobacteria</taxon>
        <taxon>Rhodobacterales</taxon>
        <taxon>Paracoccaceae</taxon>
        <taxon>Algicella</taxon>
    </lineage>
</organism>
<dbReference type="EMBL" id="CP046620">
    <property type="protein sequence ID" value="QHQ33673.1"/>
    <property type="molecule type" value="Genomic_DNA"/>
</dbReference>
<dbReference type="PANTHER" id="PTHR39087">
    <property type="entry name" value="UPF0104 MEMBRANE PROTEIN MJ1595"/>
    <property type="match status" value="1"/>
</dbReference>
<dbReference type="AlphaFoldDB" id="A0A6P1SWF3"/>
<comment type="subcellular location">
    <subcellularLocation>
        <location evidence="1">Cell membrane</location>
        <topology evidence="1">Multi-pass membrane protein</topology>
    </subcellularLocation>
</comment>
<keyword evidence="3 6" id="KW-0812">Transmembrane</keyword>
<evidence type="ECO:0000256" key="4">
    <source>
        <dbReference type="ARBA" id="ARBA00022989"/>
    </source>
</evidence>